<comment type="caution">
    <text evidence="6">The sequence shown here is derived from an EMBL/GenBank/DDBJ whole genome shotgun (WGS) entry which is preliminary data.</text>
</comment>
<dbReference type="Pfam" id="PF00356">
    <property type="entry name" value="LacI"/>
    <property type="match status" value="1"/>
</dbReference>
<evidence type="ECO:0000256" key="4">
    <source>
        <dbReference type="ARBA" id="ARBA00023163"/>
    </source>
</evidence>
<dbReference type="Gene3D" id="3.40.50.2300">
    <property type="match status" value="2"/>
</dbReference>
<dbReference type="Pfam" id="PF13377">
    <property type="entry name" value="Peripla_BP_3"/>
    <property type="match status" value="1"/>
</dbReference>
<dbReference type="InterPro" id="IPR010982">
    <property type="entry name" value="Lambda_DNA-bd_dom_sf"/>
</dbReference>
<name>A0A3S1CAY4_9BACL</name>
<dbReference type="PANTHER" id="PTHR30146">
    <property type="entry name" value="LACI-RELATED TRANSCRIPTIONAL REPRESSOR"/>
    <property type="match status" value="1"/>
</dbReference>
<dbReference type="SMART" id="SM00354">
    <property type="entry name" value="HTH_LACI"/>
    <property type="match status" value="1"/>
</dbReference>
<evidence type="ECO:0000256" key="3">
    <source>
        <dbReference type="ARBA" id="ARBA00023125"/>
    </source>
</evidence>
<dbReference type="EMBL" id="RZNY01000003">
    <property type="protein sequence ID" value="RUT47890.1"/>
    <property type="molecule type" value="Genomic_DNA"/>
</dbReference>
<dbReference type="InterPro" id="IPR046335">
    <property type="entry name" value="LacI/GalR-like_sensor"/>
</dbReference>
<dbReference type="InterPro" id="IPR028082">
    <property type="entry name" value="Peripla_BP_I"/>
</dbReference>
<dbReference type="SUPFAM" id="SSF47413">
    <property type="entry name" value="lambda repressor-like DNA-binding domains"/>
    <property type="match status" value="1"/>
</dbReference>
<sequence>MGRKKKVSMQDIANRLEISKNAVSLALMNKKGVSDEMRSLVLQTARDMGYGPYASIDTTENTNILVLVPERIMSYQDNDHFQFYHDMIWGLEKSIRKKGFNAVIAPIDREMETGLKLPGLFTDISYRGVILFGIIDKAYARLIWEKDIKLVMLDSYYRDLSCPVVTSANMEGAYEVVSFLIAAGHQRIGFIGPTNMTTSHEERWFGYWKAMQDHGLEFQSENCLTSSEGYDYTAKEIVQFLDGLQELPTAFFCGNDRIAFILAGLLEERGIIIPERVSIAGYDDTEYGDKIGTTMTTMTTMRVEKENMCDAAASMLLMLTDNCRESIRYSVPPTLVIRSSVKDLKEAGLV</sequence>
<dbReference type="CDD" id="cd01392">
    <property type="entry name" value="HTH_LacI"/>
    <property type="match status" value="1"/>
</dbReference>
<dbReference type="Gene3D" id="1.10.260.40">
    <property type="entry name" value="lambda repressor-like DNA-binding domains"/>
    <property type="match status" value="1"/>
</dbReference>
<evidence type="ECO:0000313" key="6">
    <source>
        <dbReference type="EMBL" id="RUT47890.1"/>
    </source>
</evidence>
<evidence type="ECO:0000256" key="2">
    <source>
        <dbReference type="ARBA" id="ARBA00023015"/>
    </source>
</evidence>
<dbReference type="SUPFAM" id="SSF53822">
    <property type="entry name" value="Periplasmic binding protein-like I"/>
    <property type="match status" value="1"/>
</dbReference>
<dbReference type="GO" id="GO:0000976">
    <property type="term" value="F:transcription cis-regulatory region binding"/>
    <property type="evidence" value="ECO:0007669"/>
    <property type="project" value="TreeGrafter"/>
</dbReference>
<proteinExistence type="predicted"/>
<dbReference type="Proteomes" id="UP000279446">
    <property type="component" value="Unassembled WGS sequence"/>
</dbReference>
<evidence type="ECO:0000256" key="1">
    <source>
        <dbReference type="ARBA" id="ARBA00022491"/>
    </source>
</evidence>
<dbReference type="PANTHER" id="PTHR30146:SF148">
    <property type="entry name" value="HTH-TYPE TRANSCRIPTIONAL REPRESSOR PURR-RELATED"/>
    <property type="match status" value="1"/>
</dbReference>
<dbReference type="PROSITE" id="PS50932">
    <property type="entry name" value="HTH_LACI_2"/>
    <property type="match status" value="1"/>
</dbReference>
<dbReference type="OrthoDB" id="2026446at2"/>
<gene>
    <name evidence="6" type="ORF">EJP82_05795</name>
</gene>
<keyword evidence="1" id="KW-0678">Repressor</keyword>
<reference evidence="6 7" key="1">
    <citation type="submission" date="2018-12" db="EMBL/GenBank/DDBJ databases">
        <authorList>
            <person name="Sun L."/>
            <person name="Chen Z."/>
        </authorList>
    </citation>
    <scope>NUCLEOTIDE SEQUENCE [LARGE SCALE GENOMIC DNA]</scope>
    <source>
        <strain evidence="6 7">DSM 15890</strain>
    </source>
</reference>
<evidence type="ECO:0000313" key="7">
    <source>
        <dbReference type="Proteomes" id="UP000279446"/>
    </source>
</evidence>
<keyword evidence="7" id="KW-1185">Reference proteome</keyword>
<dbReference type="InterPro" id="IPR000843">
    <property type="entry name" value="HTH_LacI"/>
</dbReference>
<feature type="domain" description="HTH lacI-type" evidence="5">
    <location>
        <begin position="7"/>
        <end position="52"/>
    </location>
</feature>
<dbReference type="GO" id="GO:0003700">
    <property type="term" value="F:DNA-binding transcription factor activity"/>
    <property type="evidence" value="ECO:0007669"/>
    <property type="project" value="TreeGrafter"/>
</dbReference>
<organism evidence="6 7">
    <name type="scientific">Paenibacillus anaericanus</name>
    <dbReference type="NCBI Taxonomy" id="170367"/>
    <lineage>
        <taxon>Bacteria</taxon>
        <taxon>Bacillati</taxon>
        <taxon>Bacillota</taxon>
        <taxon>Bacilli</taxon>
        <taxon>Bacillales</taxon>
        <taxon>Paenibacillaceae</taxon>
        <taxon>Paenibacillus</taxon>
    </lineage>
</organism>
<accession>A0A3S1CAY4</accession>
<dbReference type="AlphaFoldDB" id="A0A3S1CAY4"/>
<keyword evidence="3" id="KW-0238">DNA-binding</keyword>
<protein>
    <submittedName>
        <fullName evidence="6">LacI family transcriptional regulator</fullName>
    </submittedName>
</protein>
<keyword evidence="2" id="KW-0805">Transcription regulation</keyword>
<keyword evidence="4" id="KW-0804">Transcription</keyword>
<evidence type="ECO:0000259" key="5">
    <source>
        <dbReference type="PROSITE" id="PS50932"/>
    </source>
</evidence>